<name>A0A1Y5TDU0_9RHOB</name>
<dbReference type="SUPFAM" id="SSF52172">
    <property type="entry name" value="CheY-like"/>
    <property type="match status" value="1"/>
</dbReference>
<gene>
    <name evidence="1" type="ORF">PSJ8397_03036</name>
</gene>
<organism evidence="1 2">
    <name type="scientific">Pseudooctadecabacter jejudonensis</name>
    <dbReference type="NCBI Taxonomy" id="1391910"/>
    <lineage>
        <taxon>Bacteria</taxon>
        <taxon>Pseudomonadati</taxon>
        <taxon>Pseudomonadota</taxon>
        <taxon>Alphaproteobacteria</taxon>
        <taxon>Rhodobacterales</taxon>
        <taxon>Paracoccaceae</taxon>
        <taxon>Pseudooctadecabacter</taxon>
    </lineage>
</organism>
<dbReference type="InterPro" id="IPR011006">
    <property type="entry name" value="CheY-like_superfamily"/>
</dbReference>
<evidence type="ECO:0008006" key="3">
    <source>
        <dbReference type="Google" id="ProtNLM"/>
    </source>
</evidence>
<dbReference type="EMBL" id="FWFT01000006">
    <property type="protein sequence ID" value="SLN58069.1"/>
    <property type="molecule type" value="Genomic_DNA"/>
</dbReference>
<proteinExistence type="predicted"/>
<dbReference type="OrthoDB" id="7725802at2"/>
<evidence type="ECO:0000313" key="1">
    <source>
        <dbReference type="EMBL" id="SLN58069.1"/>
    </source>
</evidence>
<evidence type="ECO:0000313" key="2">
    <source>
        <dbReference type="Proteomes" id="UP000193623"/>
    </source>
</evidence>
<dbReference type="Gene3D" id="3.40.50.2300">
    <property type="match status" value="1"/>
</dbReference>
<dbReference type="RefSeq" id="WP_085865433.1">
    <property type="nucleotide sequence ID" value="NZ_FWFT01000006.1"/>
</dbReference>
<accession>A0A1Y5TDU0</accession>
<reference evidence="1 2" key="1">
    <citation type="submission" date="2017-03" db="EMBL/GenBank/DDBJ databases">
        <authorList>
            <person name="Afonso C.L."/>
            <person name="Miller P.J."/>
            <person name="Scott M.A."/>
            <person name="Spackman E."/>
            <person name="Goraichik I."/>
            <person name="Dimitrov K.M."/>
            <person name="Suarez D.L."/>
            <person name="Swayne D.E."/>
        </authorList>
    </citation>
    <scope>NUCLEOTIDE SEQUENCE [LARGE SCALE GENOMIC DNA]</scope>
    <source>
        <strain evidence="1 2">CECT 8397</strain>
    </source>
</reference>
<dbReference type="AlphaFoldDB" id="A0A1Y5TDU0"/>
<keyword evidence="2" id="KW-1185">Reference proteome</keyword>
<sequence length="111" mass="12118">MIIVIVENDPFVRIDIVETLRANFAQSKISSVATLHQVQKVAADILIADAELNQKALVSWLSQGATIIFTGPGKTDTADAEFDGIVRLQRPFSQDMLLHAVRRAMARQGSG</sequence>
<dbReference type="Proteomes" id="UP000193623">
    <property type="component" value="Unassembled WGS sequence"/>
</dbReference>
<protein>
    <recommendedName>
        <fullName evidence="3">Response regulatory domain-containing protein</fullName>
    </recommendedName>
</protein>